<keyword evidence="1" id="KW-0732">Signal</keyword>
<dbReference type="eggNOG" id="ENOG502ZFVU">
    <property type="taxonomic scope" value="Bacteria"/>
</dbReference>
<protein>
    <submittedName>
        <fullName evidence="3">SH3 type 3 domain protein</fullName>
    </submittedName>
</protein>
<evidence type="ECO:0000313" key="3">
    <source>
        <dbReference type="EMBL" id="EIC01452.1"/>
    </source>
</evidence>
<dbReference type="EMBL" id="AGRW01000050">
    <property type="protein sequence ID" value="EIC01452.1"/>
    <property type="molecule type" value="Genomic_DNA"/>
</dbReference>
<dbReference type="SMART" id="SM00287">
    <property type="entry name" value="SH3b"/>
    <property type="match status" value="1"/>
</dbReference>
<dbReference type="PATRIC" id="fig|907348.3.peg.1998"/>
<dbReference type="Pfam" id="PF08239">
    <property type="entry name" value="SH3_3"/>
    <property type="match status" value="1"/>
</dbReference>
<feature type="chain" id="PRO_5003608777" evidence="1">
    <location>
        <begin position="21"/>
        <end position="230"/>
    </location>
</feature>
<feature type="signal peptide" evidence="1">
    <location>
        <begin position="1"/>
        <end position="20"/>
    </location>
</feature>
<dbReference type="RefSeq" id="WP_002705232.1">
    <property type="nucleotide sequence ID" value="NZ_AGRW01000050.1"/>
</dbReference>
<dbReference type="AlphaFoldDB" id="H7EM44"/>
<keyword evidence="4" id="KW-1185">Reference proteome</keyword>
<organism evidence="3 4">
    <name type="scientific">Treponema saccharophilum DSM 2985</name>
    <dbReference type="NCBI Taxonomy" id="907348"/>
    <lineage>
        <taxon>Bacteria</taxon>
        <taxon>Pseudomonadati</taxon>
        <taxon>Spirochaetota</taxon>
        <taxon>Spirochaetia</taxon>
        <taxon>Spirochaetales</taxon>
        <taxon>Treponemataceae</taxon>
        <taxon>Treponema</taxon>
    </lineage>
</organism>
<evidence type="ECO:0000259" key="2">
    <source>
        <dbReference type="PROSITE" id="PS51781"/>
    </source>
</evidence>
<feature type="domain" description="SH3b" evidence="2">
    <location>
        <begin position="147"/>
        <end position="219"/>
    </location>
</feature>
<reference evidence="3 4" key="1">
    <citation type="submission" date="2011-09" db="EMBL/GenBank/DDBJ databases">
        <title>The draft genome of Treponema saccharophilum DSM 2985.</title>
        <authorList>
            <consortium name="US DOE Joint Genome Institute (JGI-PGF)"/>
            <person name="Lucas S."/>
            <person name="Copeland A."/>
            <person name="Lapidus A."/>
            <person name="Glavina del Rio T."/>
            <person name="Dalin E."/>
            <person name="Tice H."/>
            <person name="Bruce D."/>
            <person name="Goodwin L."/>
            <person name="Pitluck S."/>
            <person name="Peters L."/>
            <person name="Kyrpides N."/>
            <person name="Mavromatis K."/>
            <person name="Ivanova N."/>
            <person name="Markowitz V."/>
            <person name="Cheng J.-F."/>
            <person name="Hugenholtz P."/>
            <person name="Woyke T."/>
            <person name="Wu D."/>
            <person name="Gronow S."/>
            <person name="Wellnitz S."/>
            <person name="Brambilla E."/>
            <person name="Klenk H.-P."/>
            <person name="Eisen J.A."/>
        </authorList>
    </citation>
    <scope>NUCLEOTIDE SEQUENCE [LARGE SCALE GENOMIC DNA]</scope>
    <source>
        <strain evidence="3 4">DSM 2985</strain>
    </source>
</reference>
<comment type="caution">
    <text evidence="3">The sequence shown here is derived from an EMBL/GenBank/DDBJ whole genome shotgun (WGS) entry which is preliminary data.</text>
</comment>
<accession>H7EM44</accession>
<evidence type="ECO:0000313" key="4">
    <source>
        <dbReference type="Proteomes" id="UP000003571"/>
    </source>
</evidence>
<name>H7EM44_9SPIR</name>
<dbReference type="OrthoDB" id="322924at2"/>
<gene>
    <name evidence="3" type="ORF">TresaDRAFT_1344</name>
</gene>
<evidence type="ECO:0000256" key="1">
    <source>
        <dbReference type="SAM" id="SignalP"/>
    </source>
</evidence>
<dbReference type="PROSITE" id="PS51781">
    <property type="entry name" value="SH3B"/>
    <property type="match status" value="1"/>
</dbReference>
<dbReference type="Proteomes" id="UP000003571">
    <property type="component" value="Unassembled WGS sequence"/>
</dbReference>
<dbReference type="STRING" id="907348.TresaDRAFT_1344"/>
<proteinExistence type="predicted"/>
<dbReference type="InterPro" id="IPR003646">
    <property type="entry name" value="SH3-like_bac-type"/>
</dbReference>
<dbReference type="Gene3D" id="2.30.30.40">
    <property type="entry name" value="SH3 Domains"/>
    <property type="match status" value="1"/>
</dbReference>
<sequence length="230" mass="26664">MKKTFLIFAALFVLSSVAFAQASARSGFIYGFDESKYKETTVSEDKKDFEEVSKNNSRDKIKEFDGQRFKIKCHFRYFNDFDGEFAFYSDGERFSIPMSGDVPFSDDMPHFTPLEIYYHHEASKSGKEWWYRNNIDGWRVLDDIRFVGQKYIATDALRIRKSPSLSAEQVGRLSKDERATVIEVGEKVTIDGIESAWVKVRAKDGTEGWCFAGYLTDGTEYREKPWTSRE</sequence>